<sequence>MPQRGTVVLACWCLSTIRLLVKRHRIRKHCSISTVTSPAAHRDASIRCLTTTVQMLRRPASPNQATSSGKQGPWMILRLEKALTLHVNVARPVQAPRQPQTQLATVYGPQHDTLDVAQPEWKHPRRLHVLTWLCVPLSLRDRLDYYSRGVPTDAQPMPIPALVVLCDIVPPLLVTICLNGQICNVEAPRIPSTVLRIPTPSRQTSSSAILLVHLNAGGTALRFLLGVFA</sequence>
<keyword evidence="2" id="KW-1185">Reference proteome</keyword>
<dbReference type="AlphaFoldDB" id="A0A2L2TSB3"/>
<reference evidence="2" key="1">
    <citation type="submission" date="2014-10" db="EMBL/GenBank/DDBJ databases">
        <authorList>
            <person name="King R."/>
        </authorList>
    </citation>
    <scope>NUCLEOTIDE SEQUENCE [LARGE SCALE GENOMIC DNA]</scope>
    <source>
        <strain evidence="2">A3/5</strain>
    </source>
</reference>
<dbReference type="Proteomes" id="UP000245910">
    <property type="component" value="Chromosome II"/>
</dbReference>
<name>A0A2L2TSB3_9HYPO</name>
<evidence type="ECO:0000313" key="1">
    <source>
        <dbReference type="EMBL" id="CEI62755.1"/>
    </source>
</evidence>
<accession>A0A2L2TSB3</accession>
<organism evidence="1 2">
    <name type="scientific">Fusarium venenatum</name>
    <dbReference type="NCBI Taxonomy" id="56646"/>
    <lineage>
        <taxon>Eukaryota</taxon>
        <taxon>Fungi</taxon>
        <taxon>Dikarya</taxon>
        <taxon>Ascomycota</taxon>
        <taxon>Pezizomycotina</taxon>
        <taxon>Sordariomycetes</taxon>
        <taxon>Hypocreomycetidae</taxon>
        <taxon>Hypocreales</taxon>
        <taxon>Nectriaceae</taxon>
        <taxon>Fusarium</taxon>
    </lineage>
</organism>
<protein>
    <submittedName>
        <fullName evidence="1">Uncharacterized protein</fullName>
    </submittedName>
</protein>
<dbReference type="EMBL" id="LN649230">
    <property type="protein sequence ID" value="CEI62755.1"/>
    <property type="molecule type" value="Genomic_DNA"/>
</dbReference>
<evidence type="ECO:0000313" key="2">
    <source>
        <dbReference type="Proteomes" id="UP000245910"/>
    </source>
</evidence>
<proteinExistence type="predicted"/>